<gene>
    <name evidence="1" type="ordered locus">glr0939</name>
</gene>
<sequence length="122" mass="12793">MLKLMYTEAGIYIEAVALSVERFVGERGTFAASVGTNLIAEPGWASVLVANLPGAASLAGQPGIALCRAEEGFVEVSVIGVWLASALTSEEGIFAAELPPECEARLLALWEHGCRAELSLTD</sequence>
<dbReference type="PhylomeDB" id="Q7NM30"/>
<dbReference type="HOGENOM" id="CLU_160064_0_0_3"/>
<accession>Q7NM30</accession>
<dbReference type="InterPro" id="IPR054664">
    <property type="entry name" value="Alr0857-like"/>
</dbReference>
<dbReference type="NCBIfam" id="NF045647">
    <property type="entry name" value="alr0857_fam"/>
    <property type="match status" value="1"/>
</dbReference>
<keyword evidence="2" id="KW-1185">Reference proteome</keyword>
<dbReference type="EMBL" id="BA000045">
    <property type="protein sequence ID" value="BAC88880.1"/>
    <property type="molecule type" value="Genomic_DNA"/>
</dbReference>
<organism evidence="1 2">
    <name type="scientific">Gloeobacter violaceus (strain ATCC 29082 / PCC 7421)</name>
    <dbReference type="NCBI Taxonomy" id="251221"/>
    <lineage>
        <taxon>Bacteria</taxon>
        <taxon>Bacillati</taxon>
        <taxon>Cyanobacteriota</taxon>
        <taxon>Cyanophyceae</taxon>
        <taxon>Gloeobacterales</taxon>
        <taxon>Gloeobacteraceae</taxon>
        <taxon>Gloeobacter</taxon>
    </lineage>
</organism>
<dbReference type="AlphaFoldDB" id="Q7NM30"/>
<evidence type="ECO:0000313" key="2">
    <source>
        <dbReference type="Proteomes" id="UP000000557"/>
    </source>
</evidence>
<protein>
    <submittedName>
        <fullName evidence="1">Glr0939 protein</fullName>
    </submittedName>
</protein>
<evidence type="ECO:0000313" key="1">
    <source>
        <dbReference type="EMBL" id="BAC88880.1"/>
    </source>
</evidence>
<dbReference type="RefSeq" id="WP_011140941.1">
    <property type="nucleotide sequence ID" value="NC_005125.1"/>
</dbReference>
<dbReference type="OrthoDB" id="530474at2"/>
<dbReference type="InParanoid" id="Q7NM30"/>
<dbReference type="eggNOG" id="ENOG5032S84">
    <property type="taxonomic scope" value="Bacteria"/>
</dbReference>
<name>Q7NM30_GLOVI</name>
<proteinExistence type="predicted"/>
<dbReference type="EnsemblBacteria" id="BAC88880">
    <property type="protein sequence ID" value="BAC88880"/>
    <property type="gene ID" value="BAC88880"/>
</dbReference>
<reference evidence="1 2" key="2">
    <citation type="journal article" date="2003" name="DNA Res.">
        <title>Complete genome structure of Gloeobacter violaceus PCC 7421, a cyanobacterium that lacks thylakoids (supplement).</title>
        <authorList>
            <person name="Nakamura Y."/>
            <person name="Kaneko T."/>
            <person name="Sato S."/>
            <person name="Mimuro M."/>
            <person name="Miyashita H."/>
            <person name="Tsuchiya T."/>
            <person name="Sasamoto S."/>
            <person name="Watanabe A."/>
            <person name="Kawashima K."/>
            <person name="Kishida Y."/>
            <person name="Kiyokawa C."/>
            <person name="Kohara M."/>
            <person name="Matsumoto M."/>
            <person name="Matsuno A."/>
            <person name="Nakazaki N."/>
            <person name="Shimpo S."/>
            <person name="Takeuchi C."/>
            <person name="Yamada M."/>
            <person name="Tabata S."/>
        </authorList>
    </citation>
    <scope>NUCLEOTIDE SEQUENCE [LARGE SCALE GENOMIC DNA]</scope>
    <source>
        <strain evidence="2">ATCC 29082 / PCC 7421</strain>
    </source>
</reference>
<reference evidence="1 2" key="1">
    <citation type="journal article" date="2003" name="DNA Res.">
        <title>Complete genome structure of Gloeobacter violaceus PCC 7421, a cyanobacterium that lacks thylakoids.</title>
        <authorList>
            <person name="Nakamura Y."/>
            <person name="Kaneko T."/>
            <person name="Sato S."/>
            <person name="Mimuro M."/>
            <person name="Miyashita H."/>
            <person name="Tsuchiya T."/>
            <person name="Sasamoto S."/>
            <person name="Watanabe A."/>
            <person name="Kawashima K."/>
            <person name="Kishida Y."/>
            <person name="Kiyokawa C."/>
            <person name="Kohara M."/>
            <person name="Matsumoto M."/>
            <person name="Matsuno A."/>
            <person name="Nakazaki N."/>
            <person name="Shimpo S."/>
            <person name="Takeuchi C."/>
            <person name="Yamada M."/>
            <person name="Tabata S."/>
        </authorList>
    </citation>
    <scope>NUCLEOTIDE SEQUENCE [LARGE SCALE GENOMIC DNA]</scope>
    <source>
        <strain evidence="2">ATCC 29082 / PCC 7421</strain>
    </source>
</reference>
<dbReference type="KEGG" id="gvi:glr0939"/>
<dbReference type="Proteomes" id="UP000000557">
    <property type="component" value="Chromosome"/>
</dbReference>